<feature type="compositionally biased region" description="Polar residues" evidence="4">
    <location>
        <begin position="595"/>
        <end position="609"/>
    </location>
</feature>
<dbReference type="InterPro" id="IPR027356">
    <property type="entry name" value="NPH3_dom"/>
</dbReference>
<keyword evidence="8" id="KW-1185">Reference proteome</keyword>
<dbReference type="SUPFAM" id="SSF54695">
    <property type="entry name" value="POZ domain"/>
    <property type="match status" value="1"/>
</dbReference>
<comment type="caution">
    <text evidence="7">The sequence shown here is derived from an EMBL/GenBank/DDBJ whole genome shotgun (WGS) entry which is preliminary data.</text>
</comment>
<protein>
    <submittedName>
        <fullName evidence="7">Uncharacterized protein</fullName>
    </submittedName>
</protein>
<evidence type="ECO:0000313" key="7">
    <source>
        <dbReference type="EMBL" id="KAK9697144.1"/>
    </source>
</evidence>
<dbReference type="InterPro" id="IPR011333">
    <property type="entry name" value="SKP1/BTB/POZ_sf"/>
</dbReference>
<sequence>MKFMKLGSKPDAFQVDENEVRYVASELATDIVVNIADVKFNLHKFPLLSKSFYLQKLVATNEPSCNEVTIPDIPGGPAAFEICVKFCYGMSVTLNAHNVIATRCAAEYLGMHETVEKGNLVYKIDVFLNSVIFHCWKESIIVLQTTKAMLPWSEDLKLVDRCIEAVASKASVDIYDVDWSYTYNRKKLSEENGEWNYMLIPKDWWVEDLCEIEVDLYQKVLNAIKSTRVICDEIIGEALKAYSYRKFPSIIKGVAQSSDLTNFRYIVDTIIDLIPAEKGCVSCCFLLRLLKMAILVGVGEVGKSELIKKIGHQLEQATVTDLLIRAPEGDSLKYDVDIVQNIIREFLNRDRDSEIESLEGTDARHVKQPGGILSEASKLMVAKTIDYYLAEIARDRNLPVLKFTGLAEMLSGVSRPAHDGLYRAIDMFLKEHPETSTSEKKRICRLMDCKKLSVDACAHAVQNERLPMRVIVQVLYFELVRASATSETSTPEVPKSIRGINSGSQRSSRSTPNADEDWDDDETADDLNCLKGKLAALKIERRVNEKTVDKTALQKTKGLLMTKKIFSKIWSTKNSNDETSDSDSSDSPVFPNPVNVKSASLNNRRYSVS</sequence>
<dbReference type="InterPro" id="IPR000210">
    <property type="entry name" value="BTB/POZ_dom"/>
</dbReference>
<name>A0AAW1J3I5_SAPOF</name>
<evidence type="ECO:0000259" key="6">
    <source>
        <dbReference type="PROSITE" id="PS51649"/>
    </source>
</evidence>
<dbReference type="PANTHER" id="PTHR32370">
    <property type="entry name" value="OS12G0117600 PROTEIN"/>
    <property type="match status" value="1"/>
</dbReference>
<proteinExistence type="inferred from homology"/>
<feature type="region of interest" description="Disordered" evidence="4">
    <location>
        <begin position="488"/>
        <end position="522"/>
    </location>
</feature>
<dbReference type="InterPro" id="IPR043454">
    <property type="entry name" value="NPH3/RPT2-like"/>
</dbReference>
<feature type="compositionally biased region" description="Polar residues" evidence="4">
    <location>
        <begin position="499"/>
        <end position="513"/>
    </location>
</feature>
<evidence type="ECO:0000256" key="4">
    <source>
        <dbReference type="SAM" id="MobiDB-lite"/>
    </source>
</evidence>
<dbReference type="PROSITE" id="PS50097">
    <property type="entry name" value="BTB"/>
    <property type="match status" value="1"/>
</dbReference>
<dbReference type="Pfam" id="PF00651">
    <property type="entry name" value="BTB"/>
    <property type="match status" value="1"/>
</dbReference>
<feature type="region of interest" description="Disordered" evidence="4">
    <location>
        <begin position="572"/>
        <end position="609"/>
    </location>
</feature>
<evidence type="ECO:0000256" key="2">
    <source>
        <dbReference type="ARBA" id="ARBA00022786"/>
    </source>
</evidence>
<feature type="domain" description="NPH3" evidence="6">
    <location>
        <begin position="203"/>
        <end position="481"/>
    </location>
</feature>
<comment type="pathway">
    <text evidence="1">Protein modification; protein ubiquitination.</text>
</comment>
<keyword evidence="2" id="KW-0833">Ubl conjugation pathway</keyword>
<evidence type="ECO:0000259" key="5">
    <source>
        <dbReference type="PROSITE" id="PS50097"/>
    </source>
</evidence>
<dbReference type="AlphaFoldDB" id="A0AAW1J3I5"/>
<gene>
    <name evidence="7" type="ORF">RND81_08G017700</name>
</gene>
<evidence type="ECO:0000313" key="8">
    <source>
        <dbReference type="Proteomes" id="UP001443914"/>
    </source>
</evidence>
<reference evidence="7" key="1">
    <citation type="submission" date="2024-03" db="EMBL/GenBank/DDBJ databases">
        <title>WGS assembly of Saponaria officinalis var. Norfolk2.</title>
        <authorList>
            <person name="Jenkins J."/>
            <person name="Shu S."/>
            <person name="Grimwood J."/>
            <person name="Barry K."/>
            <person name="Goodstein D."/>
            <person name="Schmutz J."/>
            <person name="Leebens-Mack J."/>
            <person name="Osbourn A."/>
        </authorList>
    </citation>
    <scope>NUCLEOTIDE SEQUENCE [LARGE SCALE GENOMIC DNA]</scope>
    <source>
        <strain evidence="7">JIC</strain>
    </source>
</reference>
<dbReference type="Gene3D" id="3.30.710.10">
    <property type="entry name" value="Potassium Channel Kv1.1, Chain A"/>
    <property type="match status" value="1"/>
</dbReference>
<evidence type="ECO:0000256" key="3">
    <source>
        <dbReference type="PROSITE-ProRule" id="PRU00982"/>
    </source>
</evidence>
<dbReference type="Pfam" id="PF03000">
    <property type="entry name" value="NPH3"/>
    <property type="match status" value="1"/>
</dbReference>
<dbReference type="EMBL" id="JBDFQZ010000008">
    <property type="protein sequence ID" value="KAK9697144.1"/>
    <property type="molecule type" value="Genomic_DNA"/>
</dbReference>
<dbReference type="PROSITE" id="PS51649">
    <property type="entry name" value="NPH3"/>
    <property type="match status" value="1"/>
</dbReference>
<accession>A0AAW1J3I5</accession>
<evidence type="ECO:0000256" key="1">
    <source>
        <dbReference type="ARBA" id="ARBA00004906"/>
    </source>
</evidence>
<dbReference type="Proteomes" id="UP001443914">
    <property type="component" value="Unassembled WGS sequence"/>
</dbReference>
<feature type="domain" description="BTB" evidence="5">
    <location>
        <begin position="29"/>
        <end position="96"/>
    </location>
</feature>
<comment type="similarity">
    <text evidence="3">Belongs to the NPH3 family.</text>
</comment>
<organism evidence="7 8">
    <name type="scientific">Saponaria officinalis</name>
    <name type="common">Common soapwort</name>
    <name type="synonym">Lychnis saponaria</name>
    <dbReference type="NCBI Taxonomy" id="3572"/>
    <lineage>
        <taxon>Eukaryota</taxon>
        <taxon>Viridiplantae</taxon>
        <taxon>Streptophyta</taxon>
        <taxon>Embryophyta</taxon>
        <taxon>Tracheophyta</taxon>
        <taxon>Spermatophyta</taxon>
        <taxon>Magnoliopsida</taxon>
        <taxon>eudicotyledons</taxon>
        <taxon>Gunneridae</taxon>
        <taxon>Pentapetalae</taxon>
        <taxon>Caryophyllales</taxon>
        <taxon>Caryophyllaceae</taxon>
        <taxon>Caryophylleae</taxon>
        <taxon>Saponaria</taxon>
    </lineage>
</organism>